<dbReference type="InterPro" id="IPR015943">
    <property type="entry name" value="WD40/YVTN_repeat-like_dom_sf"/>
</dbReference>
<evidence type="ECO:0000256" key="2">
    <source>
        <dbReference type="ARBA" id="ARBA00023276"/>
    </source>
</evidence>
<dbReference type="RefSeq" id="WP_069519476.1">
    <property type="nucleotide sequence ID" value="NZ_FOFP01000017.1"/>
</dbReference>
<gene>
    <name evidence="5" type="ORF">SAMN05216600_11729</name>
</gene>
<keyword evidence="2" id="KW-0604">Photosystem II</keyword>
<feature type="chain" id="PRO_5046957024" description="Photosynthesis system II assembly factor Ycf48/Hcf136-like domain-containing protein" evidence="3">
    <location>
        <begin position="22"/>
        <end position="362"/>
    </location>
</feature>
<keyword evidence="3" id="KW-0732">Signal</keyword>
<sequence length="362" mass="38002">MKRLQQLGCVLLALASPLSQAQSDLLVGDVLSTSAMPIAQAQQAVFIDLARAGERLVAVGERGLVLLSDDHGQSWRQARVPVSVSLTAVQFADARHGWAVGHAGVILATRDAGETWQVQLSGVQAAQLELDAARRELADSADPEAGEARLQTAERLVAEGPDKPFLALAFTDAQHGLVVGAYGIALATDDAGATWHSLVGRIDNPLGLHLYAVARHGDDWFLAGEQGYLARSADAGRSFQMLESPYAGTFFTLASGPDGALLVAGLKGHAFISHERGERFEVLPVPVPVSFNDASTLQDGRVLLANQGGMLFRSTPAGALKPFGKPLGMPVSSLVQAADGSLIVAGFTGLSRLPLHDTPEAE</sequence>
<keyword evidence="1" id="KW-0602">Photosynthesis</keyword>
<feature type="domain" description="Photosynthesis system II assembly factor Ycf48/Hcf136-like" evidence="4">
    <location>
        <begin position="72"/>
        <end position="120"/>
    </location>
</feature>
<dbReference type="Proteomes" id="UP000198512">
    <property type="component" value="Unassembled WGS sequence"/>
</dbReference>
<evidence type="ECO:0000259" key="4">
    <source>
        <dbReference type="Pfam" id="PF14870"/>
    </source>
</evidence>
<evidence type="ECO:0000313" key="5">
    <source>
        <dbReference type="EMBL" id="SER19330.1"/>
    </source>
</evidence>
<feature type="domain" description="Photosynthesis system II assembly factor Ycf48/Hcf136-like" evidence="4">
    <location>
        <begin position="163"/>
        <end position="242"/>
    </location>
</feature>
<accession>A0ABY1BML0</accession>
<comment type="caution">
    <text evidence="5">The sequence shown here is derived from an EMBL/GenBank/DDBJ whole genome shotgun (WGS) entry which is preliminary data.</text>
</comment>
<evidence type="ECO:0000313" key="6">
    <source>
        <dbReference type="Proteomes" id="UP000198512"/>
    </source>
</evidence>
<evidence type="ECO:0000256" key="1">
    <source>
        <dbReference type="ARBA" id="ARBA00022531"/>
    </source>
</evidence>
<name>A0ABY1BML0_9PSED</name>
<proteinExistence type="predicted"/>
<dbReference type="Pfam" id="PF14870">
    <property type="entry name" value="PSII_BNR"/>
    <property type="match status" value="2"/>
</dbReference>
<protein>
    <recommendedName>
        <fullName evidence="4">Photosynthesis system II assembly factor Ycf48/Hcf136-like domain-containing protein</fullName>
    </recommendedName>
</protein>
<evidence type="ECO:0000256" key="3">
    <source>
        <dbReference type="SAM" id="SignalP"/>
    </source>
</evidence>
<keyword evidence="6" id="KW-1185">Reference proteome</keyword>
<reference evidence="5 6" key="1">
    <citation type="submission" date="2016-10" db="EMBL/GenBank/DDBJ databases">
        <authorList>
            <person name="Varghese N."/>
            <person name="Submissions S."/>
        </authorList>
    </citation>
    <scope>NUCLEOTIDE SEQUENCE [LARGE SCALE GENOMIC DNA]</scope>
    <source>
        <strain evidence="5 6">CIP 109853</strain>
    </source>
</reference>
<dbReference type="EMBL" id="FOFP01000017">
    <property type="protein sequence ID" value="SER19330.1"/>
    <property type="molecule type" value="Genomic_DNA"/>
</dbReference>
<dbReference type="SUPFAM" id="SSF110296">
    <property type="entry name" value="Oligoxyloglucan reducing end-specific cellobiohydrolase"/>
    <property type="match status" value="1"/>
</dbReference>
<dbReference type="PANTHER" id="PTHR47199">
    <property type="entry name" value="PHOTOSYSTEM II STABILITY/ASSEMBLY FACTOR HCF136, CHLOROPLASTIC"/>
    <property type="match status" value="1"/>
</dbReference>
<dbReference type="PANTHER" id="PTHR47199:SF2">
    <property type="entry name" value="PHOTOSYSTEM II STABILITY_ASSEMBLY FACTOR HCF136, CHLOROPLASTIC"/>
    <property type="match status" value="1"/>
</dbReference>
<dbReference type="Gene3D" id="2.130.10.10">
    <property type="entry name" value="YVTN repeat-like/Quinoprotein amine dehydrogenase"/>
    <property type="match status" value="2"/>
</dbReference>
<organism evidence="5 6">
    <name type="scientific">Pseudomonas cuatrocienegasensis</name>
    <dbReference type="NCBI Taxonomy" id="543360"/>
    <lineage>
        <taxon>Bacteria</taxon>
        <taxon>Pseudomonadati</taxon>
        <taxon>Pseudomonadota</taxon>
        <taxon>Gammaproteobacteria</taxon>
        <taxon>Pseudomonadales</taxon>
        <taxon>Pseudomonadaceae</taxon>
        <taxon>Pseudomonas</taxon>
    </lineage>
</organism>
<feature type="signal peptide" evidence="3">
    <location>
        <begin position="1"/>
        <end position="21"/>
    </location>
</feature>
<dbReference type="InterPro" id="IPR028203">
    <property type="entry name" value="PSII_CF48-like_dom"/>
</dbReference>